<keyword evidence="2" id="KW-1185">Reference proteome</keyword>
<dbReference type="EMBL" id="JAEHFV010000005">
    <property type="protein sequence ID" value="MBK0370563.1"/>
    <property type="molecule type" value="Genomic_DNA"/>
</dbReference>
<name>A0A934UKH4_9FLAO</name>
<dbReference type="Proteomes" id="UP000609172">
    <property type="component" value="Unassembled WGS sequence"/>
</dbReference>
<comment type="caution">
    <text evidence="1">The sequence shown here is derived from an EMBL/GenBank/DDBJ whole genome shotgun (WGS) entry which is preliminary data.</text>
</comment>
<dbReference type="AlphaFoldDB" id="A0A934UKH4"/>
<sequence>MKKTVLFLSLSLAFLISCNDKKQTTESIEKTEQTLTDTTAVQKTVTVKTDSTEQKLIAFLKDDYLKNDYDILMEQDHSFQYETVDLNGDAIPETFIRFSSPYFCGSGGCTFLLLDADMKLINSFSVSDGPFYITKEIQNGWPVLNITSGNALRIVVFNGKKYPSNPSVLPKVTTAPTDAQVIFDKPFAESKTVNF</sequence>
<protein>
    <recommendedName>
        <fullName evidence="3">Lipoprotein</fullName>
    </recommendedName>
</protein>
<evidence type="ECO:0000313" key="1">
    <source>
        <dbReference type="EMBL" id="MBK0370563.1"/>
    </source>
</evidence>
<evidence type="ECO:0000313" key="2">
    <source>
        <dbReference type="Proteomes" id="UP000609172"/>
    </source>
</evidence>
<evidence type="ECO:0008006" key="3">
    <source>
        <dbReference type="Google" id="ProtNLM"/>
    </source>
</evidence>
<proteinExistence type="predicted"/>
<reference evidence="1" key="1">
    <citation type="submission" date="2020-12" db="EMBL/GenBank/DDBJ databases">
        <title>Bacterial novel species Flavobacterium sp. SE-1-e isolated from soil.</title>
        <authorList>
            <person name="Jung H.-Y."/>
        </authorList>
    </citation>
    <scope>NUCLEOTIDE SEQUENCE</scope>
    <source>
        <strain evidence="1">SE-1-e</strain>
    </source>
</reference>
<gene>
    <name evidence="1" type="ORF">I5M07_12060</name>
</gene>
<organism evidence="1 2">
    <name type="scientific">Flavobacterium agrisoli</name>
    <dbReference type="NCBI Taxonomy" id="2793066"/>
    <lineage>
        <taxon>Bacteria</taxon>
        <taxon>Pseudomonadati</taxon>
        <taxon>Bacteroidota</taxon>
        <taxon>Flavobacteriia</taxon>
        <taxon>Flavobacteriales</taxon>
        <taxon>Flavobacteriaceae</taxon>
        <taxon>Flavobacterium</taxon>
    </lineage>
</organism>
<dbReference type="PROSITE" id="PS51257">
    <property type="entry name" value="PROKAR_LIPOPROTEIN"/>
    <property type="match status" value="1"/>
</dbReference>
<accession>A0A934UKH4</accession>
<dbReference type="RefSeq" id="WP_200106698.1">
    <property type="nucleotide sequence ID" value="NZ_JAEHFV010000005.1"/>
</dbReference>